<evidence type="ECO:0000256" key="1">
    <source>
        <dbReference type="SAM" id="MobiDB-lite"/>
    </source>
</evidence>
<name>A0AAE0YBP5_9GAST</name>
<dbReference type="AlphaFoldDB" id="A0AAE0YBP5"/>
<keyword evidence="3" id="KW-1185">Reference proteome</keyword>
<reference evidence="2" key="1">
    <citation type="journal article" date="2023" name="G3 (Bethesda)">
        <title>A reference genome for the long-term kleptoplast-retaining sea slug Elysia crispata morphotype clarki.</title>
        <authorList>
            <person name="Eastman K.E."/>
            <person name="Pendleton A.L."/>
            <person name="Shaikh M.A."/>
            <person name="Suttiyut T."/>
            <person name="Ogas R."/>
            <person name="Tomko P."/>
            <person name="Gavelis G."/>
            <person name="Widhalm J.R."/>
            <person name="Wisecaver J.H."/>
        </authorList>
    </citation>
    <scope>NUCLEOTIDE SEQUENCE</scope>
    <source>
        <strain evidence="2">ECLA1</strain>
    </source>
</reference>
<organism evidence="2 3">
    <name type="scientific">Elysia crispata</name>
    <name type="common">lettuce slug</name>
    <dbReference type="NCBI Taxonomy" id="231223"/>
    <lineage>
        <taxon>Eukaryota</taxon>
        <taxon>Metazoa</taxon>
        <taxon>Spiralia</taxon>
        <taxon>Lophotrochozoa</taxon>
        <taxon>Mollusca</taxon>
        <taxon>Gastropoda</taxon>
        <taxon>Heterobranchia</taxon>
        <taxon>Euthyneura</taxon>
        <taxon>Panpulmonata</taxon>
        <taxon>Sacoglossa</taxon>
        <taxon>Placobranchoidea</taxon>
        <taxon>Plakobranchidae</taxon>
        <taxon>Elysia</taxon>
    </lineage>
</organism>
<accession>A0AAE0YBP5</accession>
<protein>
    <submittedName>
        <fullName evidence="2">Uncharacterized protein</fullName>
    </submittedName>
</protein>
<dbReference type="EMBL" id="JAWDGP010006562">
    <property type="protein sequence ID" value="KAK3738921.1"/>
    <property type="molecule type" value="Genomic_DNA"/>
</dbReference>
<evidence type="ECO:0000313" key="2">
    <source>
        <dbReference type="EMBL" id="KAK3738921.1"/>
    </source>
</evidence>
<evidence type="ECO:0000313" key="3">
    <source>
        <dbReference type="Proteomes" id="UP001283361"/>
    </source>
</evidence>
<feature type="region of interest" description="Disordered" evidence="1">
    <location>
        <begin position="129"/>
        <end position="163"/>
    </location>
</feature>
<sequence>MSVEAKDDISEEDEEIPNQSSQNDGECSEEKSSRPSSNIYTPLLTGARLLSTSVNAFRSKLDKDISKDRISKPNLAVVSHQTRIQRSSVRPFFCCGSEVSLVSLVDNLQLKDQNATGLSKPNKIECIESSEEEEESALNSNQSVKSSVPPSSRSLLRKKKKDKHVAKKKFWSLRLRGRWNTHWRVSQRSGCHRVDMSHSSMGLSQGTFTSIGSPGTTRRASRPHDALNSNQFMSSSQLDNLDSLNPIDDAFRIREIDEELGQGVEIEHNMFSQTLRSNLHFSNSMLDMLRQRRLAETIDSESSRSSPVYNFRWKRKHVSPLAFCYISCVYHNELDNVLSSEQIKSLWIPLKIHIFPRDLSIWCCRDTSPLCAIFSIGTSCPDYGSIFK</sequence>
<dbReference type="Proteomes" id="UP001283361">
    <property type="component" value="Unassembled WGS sequence"/>
</dbReference>
<feature type="compositionally biased region" description="Low complexity" evidence="1">
    <location>
        <begin position="143"/>
        <end position="154"/>
    </location>
</feature>
<feature type="region of interest" description="Disordered" evidence="1">
    <location>
        <begin position="1"/>
        <end position="39"/>
    </location>
</feature>
<proteinExistence type="predicted"/>
<gene>
    <name evidence="2" type="ORF">RRG08_006488</name>
</gene>
<comment type="caution">
    <text evidence="2">The sequence shown here is derived from an EMBL/GenBank/DDBJ whole genome shotgun (WGS) entry which is preliminary data.</text>
</comment>